<dbReference type="Proteomes" id="UP000234790">
    <property type="component" value="Chromosome"/>
</dbReference>
<dbReference type="KEGG" id="smoo:SMONO_v1c04820"/>
<keyword evidence="1" id="KW-0472">Membrane</keyword>
<proteinExistence type="predicted"/>
<keyword evidence="1" id="KW-1133">Transmembrane helix</keyword>
<evidence type="ECO:0000313" key="2">
    <source>
        <dbReference type="EMBL" id="AUM62731.1"/>
    </source>
</evidence>
<evidence type="ECO:0000313" key="3">
    <source>
        <dbReference type="Proteomes" id="UP000234790"/>
    </source>
</evidence>
<dbReference type="OrthoDB" id="389608at2"/>
<protein>
    <submittedName>
        <fullName evidence="2">Uncharacterized protein</fullName>
    </submittedName>
</protein>
<organism evidence="2 3">
    <name type="scientific">Spiroplasma monobiae MQ-1</name>
    <dbReference type="NCBI Taxonomy" id="1336748"/>
    <lineage>
        <taxon>Bacteria</taxon>
        <taxon>Bacillati</taxon>
        <taxon>Mycoplasmatota</taxon>
        <taxon>Mollicutes</taxon>
        <taxon>Entomoplasmatales</taxon>
        <taxon>Spiroplasmataceae</taxon>
        <taxon>Spiroplasma</taxon>
    </lineage>
</organism>
<dbReference type="AlphaFoldDB" id="A0A2K9LUY1"/>
<name>A0A2K9LUY1_SPISQ</name>
<feature type="transmembrane region" description="Helical" evidence="1">
    <location>
        <begin position="151"/>
        <end position="173"/>
    </location>
</feature>
<reference evidence="2 3" key="1">
    <citation type="submission" date="2017-12" db="EMBL/GenBank/DDBJ databases">
        <title>Complete genome sequence of Spiroplasma monobiae MQ-1 (ATCC 33825).</title>
        <authorList>
            <person name="Tsai Y.-M."/>
            <person name="Lo W.-S."/>
            <person name="Wu P.-S."/>
            <person name="Cho S.-T."/>
            <person name="Kuo C.-H."/>
        </authorList>
    </citation>
    <scope>NUCLEOTIDE SEQUENCE [LARGE SCALE GENOMIC DNA]</scope>
    <source>
        <strain evidence="2 3">MQ-1</strain>
    </source>
</reference>
<evidence type="ECO:0000256" key="1">
    <source>
        <dbReference type="SAM" id="Phobius"/>
    </source>
</evidence>
<keyword evidence="3" id="KW-1185">Reference proteome</keyword>
<dbReference type="EMBL" id="CP025543">
    <property type="protein sequence ID" value="AUM62731.1"/>
    <property type="molecule type" value="Genomic_DNA"/>
</dbReference>
<accession>A0A2K9LUY1</accession>
<keyword evidence="1" id="KW-0812">Transmembrane</keyword>
<dbReference type="RefSeq" id="WP_101780787.1">
    <property type="nucleotide sequence ID" value="NZ_CP025543.1"/>
</dbReference>
<gene>
    <name evidence="2" type="ORF">SMONO_v1c04820</name>
</gene>
<sequence>MYYILINDNSFYVVDNNHNVMGRFYLISDAFSYIQFLYRSCDQCSCYWNTNVQVPIYEHFLFGFCQHCYCCQMIIKNNAKVWIPSFNNNTNPSSPKVKEDFDSKNYKKKSDFENIKKESKPNNNLKENLDKLDNLTNKEKKISNPKVKKNILISLAILISLFVILALSIFMWINFTKVTQSNLISNNSIFMINDKDTEKRVKFNNKVSDLIVKDKNTPNSIDIKIELENKSIIFYLSSSSPIGNYYVNFYSNEFQLSKKLSITIIDPEEINLEQNKIELLLDYQNSNNKVVKYNKNIKELIVKDISGNKIDVSIDQNNNNIYLKPIEVGRAIITFDSLYAKKEEIMEVNITESKYEIDIPDSLELKIDEGQKEITIIEYSHAIRNLRVISNDNDVVKVEVYQEEKTIKFSALKKGSTNIVFEADNSLKTKTVSIEVIDEGYEINLSKKEINLELTNDVVSSETIEYNKSIKGLSIHSEVDPSLKVVINDEQKTIHIKATKIGTYNVEFSASNSKNNETLVIKVFDNRVDIELSESTLEFNIVNGQTVEKTINYNKKAKNLILKETAVDFIDINIVESKGEIKITALKKGETELIFKADNQKNEAVLKVKVNETTILDPVIEKVEDKTLFGVGDTNEFLVNVQNKIENETLKFKTTNEEIVKVTFDQDSSKMKIIALKQGNTSILLSYKNAKDIKFDVFVKDIIDISNFDKNLGFIEGFADKGSDSELNKEDLKVLIKGLFEKNNIKEEEYLVYMNDIQISNFHKIQGQKINRRFDITAKSDSKLIKGSLKDAFLRTSPLDLSDKENQIKSVGSIISSITDKKDLLDSNKVSKVILEQFISLNFDLNPIDIVNIEIEPGSATNFKNGTYTLTIKAKDNQNSVKSKTVYQFTGFYVNGISEYPDIESLFN</sequence>